<evidence type="ECO:0000256" key="2">
    <source>
        <dbReference type="ARBA" id="ARBA00004613"/>
    </source>
</evidence>
<dbReference type="Gene3D" id="2.70.50.70">
    <property type="match status" value="1"/>
</dbReference>
<protein>
    <recommendedName>
        <fullName evidence="5">AA9 family lytic polysaccharide monooxygenase</fullName>
        <ecNumber evidence="5">1.14.99.56</ecNumber>
    </recommendedName>
    <alternativeName>
        <fullName evidence="5">Endo-beta-1,4-glucanase</fullName>
    </alternativeName>
    <alternativeName>
        <fullName evidence="5">Glycosyl hydrolase 61 family protein</fullName>
    </alternativeName>
</protein>
<dbReference type="GO" id="GO:0030248">
    <property type="term" value="F:cellulose binding"/>
    <property type="evidence" value="ECO:0007669"/>
    <property type="project" value="UniProtKB-UniRule"/>
</dbReference>
<dbReference type="PANTHER" id="PTHR33353">
    <property type="entry name" value="PUTATIVE (AFU_ORTHOLOGUE AFUA_1G12560)-RELATED"/>
    <property type="match status" value="1"/>
</dbReference>
<dbReference type="CDD" id="cd21175">
    <property type="entry name" value="LPMO_AA9"/>
    <property type="match status" value="1"/>
</dbReference>
<proteinExistence type="predicted"/>
<name>A0A1V8T1A5_9PEZI</name>
<comment type="function">
    <text evidence="5">Lytic polysaccharide monooxygenase (LMPO) that depolymerizes crystalline and amorphous polysaccharides via the oxidation of scissile alpha- or beta-(1-4)-glycosidic bonds, yielding C1 and/or C4 oxidation products. Catalysis by LPMOs requires the reduction of the active-site copper from Cu(II) to Cu(I) by a reducing agent and H(2)O(2) or O(2) as a cosubstrate.</text>
</comment>
<keyword evidence="6" id="KW-0732">Signal</keyword>
<keyword evidence="5" id="KW-0136">Cellulose degradation</keyword>
<dbReference type="EC" id="1.14.99.56" evidence="5"/>
<evidence type="ECO:0000256" key="1">
    <source>
        <dbReference type="ARBA" id="ARBA00001973"/>
    </source>
</evidence>
<evidence type="ECO:0000313" key="9">
    <source>
        <dbReference type="Proteomes" id="UP000192596"/>
    </source>
</evidence>
<evidence type="ECO:0000259" key="7">
    <source>
        <dbReference type="Pfam" id="PF03443"/>
    </source>
</evidence>
<evidence type="ECO:0000256" key="6">
    <source>
        <dbReference type="SAM" id="SignalP"/>
    </source>
</evidence>
<keyword evidence="5" id="KW-0624">Polysaccharide degradation</keyword>
<keyword evidence="4 5" id="KW-1015">Disulfide bond</keyword>
<dbReference type="GO" id="GO:0008810">
    <property type="term" value="F:cellulase activity"/>
    <property type="evidence" value="ECO:0007669"/>
    <property type="project" value="UniProtKB-UniRule"/>
</dbReference>
<dbReference type="Proteomes" id="UP000192596">
    <property type="component" value="Unassembled WGS sequence"/>
</dbReference>
<accession>A0A1V8T1A5</accession>
<comment type="cofactor">
    <cofactor evidence="1">
        <name>Cu(2+)</name>
        <dbReference type="ChEBI" id="CHEBI:29036"/>
    </cofactor>
</comment>
<dbReference type="InterPro" id="IPR005103">
    <property type="entry name" value="AA9_LPMO"/>
</dbReference>
<keyword evidence="9" id="KW-1185">Reference proteome</keyword>
<comment type="catalytic activity">
    <reaction evidence="5">
        <text>[(1-&gt;4)-beta-D-glucosyl]n+m + reduced acceptor + O2 = 4-dehydro-beta-D-glucosyl-[(1-&gt;4)-beta-D-glucosyl]n-1 + [(1-&gt;4)-beta-D-glucosyl]m + acceptor + H2O.</text>
        <dbReference type="EC" id="1.14.99.56"/>
    </reaction>
</comment>
<dbReference type="PANTHER" id="PTHR33353:SF2">
    <property type="entry name" value="ENDO-BETA-1,4-GLUCANASE D"/>
    <property type="match status" value="1"/>
</dbReference>
<dbReference type="EMBL" id="NAJO01000020">
    <property type="protein sequence ID" value="OQO05177.1"/>
    <property type="molecule type" value="Genomic_DNA"/>
</dbReference>
<feature type="domain" description="Auxiliary Activity family 9 catalytic" evidence="7">
    <location>
        <begin position="17"/>
        <end position="228"/>
    </location>
</feature>
<evidence type="ECO:0000256" key="4">
    <source>
        <dbReference type="ARBA" id="ARBA00023157"/>
    </source>
</evidence>
<sequence length="278" mass="29756">MVNALAFLALLSTATAHYTFDRLQVNGAQVGKSWQYIRSHTRGYMPTKGNDILSNDFRCQPGSSGSNTDVYTVKPGDKVSFLGAYGVTSIEHPGPAQVYMSKAPSGSVKEYDGSGDWFKVREALFCSNPGNDGALKAAWCTWGQPGIEFEIPDRLPNGEYLVRVEHIPLHGAQGKAGGAEFYYSCGQLKIEGASSSAWLPTRTAKIPGMIQPDDAAVTFNIWTTVKSYPFSPGSELIIGGTTWGTADGSSKGVVKQLTKRTIGMVGSAAVRARSMIGL</sequence>
<gene>
    <name evidence="8" type="ORF">B0A48_08197</name>
</gene>
<comment type="domain">
    <text evidence="5">Has a modular structure: an endo-beta-1,4-glucanase catalytic module at the N-terminus, a linker rich in serines and threonines, and a C-terminal carbohydrate-binding module (CBM).</text>
</comment>
<evidence type="ECO:0000256" key="5">
    <source>
        <dbReference type="RuleBase" id="RU368122"/>
    </source>
</evidence>
<dbReference type="AlphaFoldDB" id="A0A1V8T1A5"/>
<dbReference type="Pfam" id="PF03443">
    <property type="entry name" value="AA9"/>
    <property type="match status" value="1"/>
</dbReference>
<keyword evidence="5" id="KW-0119">Carbohydrate metabolism</keyword>
<keyword evidence="3 5" id="KW-0964">Secreted</keyword>
<dbReference type="InParanoid" id="A0A1V8T1A5"/>
<dbReference type="GO" id="GO:0030245">
    <property type="term" value="P:cellulose catabolic process"/>
    <property type="evidence" value="ECO:0007669"/>
    <property type="project" value="UniProtKB-UniRule"/>
</dbReference>
<dbReference type="OrthoDB" id="3496539at2759"/>
<evidence type="ECO:0000313" key="8">
    <source>
        <dbReference type="EMBL" id="OQO05177.1"/>
    </source>
</evidence>
<feature type="signal peptide" evidence="6">
    <location>
        <begin position="1"/>
        <end position="16"/>
    </location>
</feature>
<comment type="subcellular location">
    <subcellularLocation>
        <location evidence="2 5">Secreted</location>
    </subcellularLocation>
</comment>
<dbReference type="InterPro" id="IPR049892">
    <property type="entry name" value="AA9"/>
</dbReference>
<reference evidence="9" key="1">
    <citation type="submission" date="2017-03" db="EMBL/GenBank/DDBJ databases">
        <title>Genomes of endolithic fungi from Antarctica.</title>
        <authorList>
            <person name="Coleine C."/>
            <person name="Masonjones S."/>
            <person name="Stajich J.E."/>
        </authorList>
    </citation>
    <scope>NUCLEOTIDE SEQUENCE [LARGE SCALE GENOMIC DNA]</scope>
    <source>
        <strain evidence="9">CCFEE 5527</strain>
    </source>
</reference>
<feature type="chain" id="PRO_5012573899" description="AA9 family lytic polysaccharide monooxygenase" evidence="6">
    <location>
        <begin position="17"/>
        <end position="278"/>
    </location>
</feature>
<comment type="caution">
    <text evidence="8">The sequence shown here is derived from an EMBL/GenBank/DDBJ whole genome shotgun (WGS) entry which is preliminary data.</text>
</comment>
<organism evidence="8 9">
    <name type="scientific">Cryoendolithus antarcticus</name>
    <dbReference type="NCBI Taxonomy" id="1507870"/>
    <lineage>
        <taxon>Eukaryota</taxon>
        <taxon>Fungi</taxon>
        <taxon>Dikarya</taxon>
        <taxon>Ascomycota</taxon>
        <taxon>Pezizomycotina</taxon>
        <taxon>Dothideomycetes</taxon>
        <taxon>Dothideomycetidae</taxon>
        <taxon>Cladosporiales</taxon>
        <taxon>Cladosporiaceae</taxon>
        <taxon>Cryoendolithus</taxon>
    </lineage>
</organism>
<evidence type="ECO:0000256" key="3">
    <source>
        <dbReference type="ARBA" id="ARBA00022525"/>
    </source>
</evidence>
<dbReference type="STRING" id="1507870.A0A1V8T1A5"/>
<dbReference type="GO" id="GO:0005576">
    <property type="term" value="C:extracellular region"/>
    <property type="evidence" value="ECO:0007669"/>
    <property type="project" value="UniProtKB-SubCell"/>
</dbReference>